<accession>A0ABD0S9D4</accession>
<gene>
    <name evidence="3" type="ORF">ABMA28_009998</name>
</gene>
<keyword evidence="2" id="KW-0812">Transmembrane</keyword>
<feature type="transmembrane region" description="Helical" evidence="2">
    <location>
        <begin position="16"/>
        <end position="41"/>
    </location>
</feature>
<keyword evidence="2" id="KW-1133">Transmembrane helix</keyword>
<organism evidence="3 4">
    <name type="scientific">Loxostege sticticalis</name>
    <name type="common">Beet webworm moth</name>
    <dbReference type="NCBI Taxonomy" id="481309"/>
    <lineage>
        <taxon>Eukaryota</taxon>
        <taxon>Metazoa</taxon>
        <taxon>Ecdysozoa</taxon>
        <taxon>Arthropoda</taxon>
        <taxon>Hexapoda</taxon>
        <taxon>Insecta</taxon>
        <taxon>Pterygota</taxon>
        <taxon>Neoptera</taxon>
        <taxon>Endopterygota</taxon>
        <taxon>Lepidoptera</taxon>
        <taxon>Glossata</taxon>
        <taxon>Ditrysia</taxon>
        <taxon>Pyraloidea</taxon>
        <taxon>Crambidae</taxon>
        <taxon>Pyraustinae</taxon>
        <taxon>Loxostege</taxon>
    </lineage>
</organism>
<evidence type="ECO:0000256" key="1">
    <source>
        <dbReference type="SAM" id="MobiDB-lite"/>
    </source>
</evidence>
<sequence>MGVGVGRGGARPPSHVAYYVALAGILGLLLMLLAYFACFCVKRVKELVQEDPGAQTHISARPPQPATATYPVQPVVRDSASAMAKLCRQMPAPTPVYPAASSPAAARAQHEPPSLAPAQPPPLPDKVPAPAAAAIPRIEIDTVDAR</sequence>
<dbReference type="Proteomes" id="UP001549921">
    <property type="component" value="Unassembled WGS sequence"/>
</dbReference>
<feature type="region of interest" description="Disordered" evidence="1">
    <location>
        <begin position="95"/>
        <end position="146"/>
    </location>
</feature>
<proteinExistence type="predicted"/>
<dbReference type="EMBL" id="JBEDNZ010000025">
    <property type="protein sequence ID" value="KAL0810665.1"/>
    <property type="molecule type" value="Genomic_DNA"/>
</dbReference>
<evidence type="ECO:0000313" key="4">
    <source>
        <dbReference type="Proteomes" id="UP001549921"/>
    </source>
</evidence>
<keyword evidence="2" id="KW-0472">Membrane</keyword>
<protein>
    <submittedName>
        <fullName evidence="3">Uncharacterized protein</fullName>
    </submittedName>
</protein>
<comment type="caution">
    <text evidence="3">The sequence shown here is derived from an EMBL/GenBank/DDBJ whole genome shotgun (WGS) entry which is preliminary data.</text>
</comment>
<evidence type="ECO:0000256" key="2">
    <source>
        <dbReference type="SAM" id="Phobius"/>
    </source>
</evidence>
<evidence type="ECO:0000313" key="3">
    <source>
        <dbReference type="EMBL" id="KAL0810665.1"/>
    </source>
</evidence>
<feature type="compositionally biased region" description="Low complexity" evidence="1">
    <location>
        <begin position="97"/>
        <end position="113"/>
    </location>
</feature>
<reference evidence="3 4" key="1">
    <citation type="submission" date="2024-06" db="EMBL/GenBank/DDBJ databases">
        <title>A chromosome-level genome assembly of beet webworm, Loxostege sticticalis.</title>
        <authorList>
            <person name="Zhang Y."/>
        </authorList>
    </citation>
    <scope>NUCLEOTIDE SEQUENCE [LARGE SCALE GENOMIC DNA]</scope>
    <source>
        <strain evidence="3">AQ028</strain>
        <tissue evidence="3">Male pupae</tissue>
    </source>
</reference>
<feature type="compositionally biased region" description="Pro residues" evidence="1">
    <location>
        <begin position="114"/>
        <end position="127"/>
    </location>
</feature>
<name>A0ABD0S9D4_LOXSC</name>
<dbReference type="AlphaFoldDB" id="A0ABD0S9D4"/>